<proteinExistence type="predicted"/>
<dbReference type="EMBL" id="CP111018">
    <property type="protein sequence ID" value="WAR09803.1"/>
    <property type="molecule type" value="Genomic_DNA"/>
</dbReference>
<dbReference type="Proteomes" id="UP001164746">
    <property type="component" value="Chromosome 7"/>
</dbReference>
<organism evidence="2 3">
    <name type="scientific">Mya arenaria</name>
    <name type="common">Soft-shell clam</name>
    <dbReference type="NCBI Taxonomy" id="6604"/>
    <lineage>
        <taxon>Eukaryota</taxon>
        <taxon>Metazoa</taxon>
        <taxon>Spiralia</taxon>
        <taxon>Lophotrochozoa</taxon>
        <taxon>Mollusca</taxon>
        <taxon>Bivalvia</taxon>
        <taxon>Autobranchia</taxon>
        <taxon>Heteroconchia</taxon>
        <taxon>Euheterodonta</taxon>
        <taxon>Imparidentia</taxon>
        <taxon>Neoheterodontei</taxon>
        <taxon>Myida</taxon>
        <taxon>Myoidea</taxon>
        <taxon>Myidae</taxon>
        <taxon>Mya</taxon>
    </lineage>
</organism>
<protein>
    <submittedName>
        <fullName evidence="2">Uncharacterized protein</fullName>
    </submittedName>
</protein>
<feature type="transmembrane region" description="Helical" evidence="1">
    <location>
        <begin position="136"/>
        <end position="154"/>
    </location>
</feature>
<keyword evidence="3" id="KW-1185">Reference proteome</keyword>
<feature type="non-terminal residue" evidence="2">
    <location>
        <position position="1"/>
    </location>
</feature>
<sequence length="159" mass="17925">MSTNTDYNLHEIVTDCGLHQGTYMYMTRIIRLRSMSESTADRSEFSDFRHHWHAAVGLLFAAEVFAVCLQEVHVHGQELRPLHRHFELPIILTAADTISLLILLKVECADGLKKHSEGLIIAINVVSIPVEHKHNVIISMAGALVLFCIIGLYFQTFSN</sequence>
<keyword evidence="1" id="KW-0472">Membrane</keyword>
<gene>
    <name evidence="2" type="ORF">MAR_034879</name>
</gene>
<name>A0ABY7EME2_MYAAR</name>
<reference evidence="2" key="1">
    <citation type="submission" date="2022-11" db="EMBL/GenBank/DDBJ databases">
        <title>Centuries of genome instability and evolution in soft-shell clam transmissible cancer (bioRxiv).</title>
        <authorList>
            <person name="Hart S.F.M."/>
            <person name="Yonemitsu M.A."/>
            <person name="Giersch R.M."/>
            <person name="Beal B.F."/>
            <person name="Arriagada G."/>
            <person name="Davis B.W."/>
            <person name="Ostrander E.A."/>
            <person name="Goff S.P."/>
            <person name="Metzger M.J."/>
        </authorList>
    </citation>
    <scope>NUCLEOTIDE SEQUENCE</scope>
    <source>
        <strain evidence="2">MELC-2E11</strain>
        <tissue evidence="2">Siphon/mantle</tissue>
    </source>
</reference>
<keyword evidence="1" id="KW-1133">Transmembrane helix</keyword>
<evidence type="ECO:0000313" key="3">
    <source>
        <dbReference type="Proteomes" id="UP001164746"/>
    </source>
</evidence>
<evidence type="ECO:0000256" key="1">
    <source>
        <dbReference type="SAM" id="Phobius"/>
    </source>
</evidence>
<accession>A0ABY7EME2</accession>
<keyword evidence="1" id="KW-0812">Transmembrane</keyword>
<evidence type="ECO:0000313" key="2">
    <source>
        <dbReference type="EMBL" id="WAR09803.1"/>
    </source>
</evidence>